<dbReference type="PANTHER" id="PTHR10252:SF5">
    <property type="entry name" value="DR1-ASSOCIATED COREPRESSOR"/>
    <property type="match status" value="1"/>
</dbReference>
<accession>A0AB34K215</accession>
<feature type="region of interest" description="Disordered" evidence="3">
    <location>
        <begin position="152"/>
        <end position="236"/>
    </location>
</feature>
<comment type="subcellular location">
    <subcellularLocation>
        <location evidence="1">Nucleus</location>
    </subcellularLocation>
</comment>
<protein>
    <recommendedName>
        <fullName evidence="4">Transcription factor CBF/NF-Y/archaeal histone domain-containing protein</fullName>
    </recommendedName>
</protein>
<dbReference type="PANTHER" id="PTHR10252">
    <property type="entry name" value="HISTONE-LIKE TRANSCRIPTION FACTOR CCAAT-RELATED"/>
    <property type="match status" value="1"/>
</dbReference>
<dbReference type="Gene3D" id="1.10.20.10">
    <property type="entry name" value="Histone, subunit A"/>
    <property type="match status" value="1"/>
</dbReference>
<feature type="compositionally biased region" description="Polar residues" evidence="3">
    <location>
        <begin position="197"/>
        <end position="213"/>
    </location>
</feature>
<gene>
    <name evidence="5" type="ORF">AB1Y20_015966</name>
</gene>
<keyword evidence="6" id="KW-1185">Reference proteome</keyword>
<dbReference type="InterPro" id="IPR003958">
    <property type="entry name" value="CBFA_NFYB_domain"/>
</dbReference>
<evidence type="ECO:0000256" key="2">
    <source>
        <dbReference type="ARBA" id="ARBA00023242"/>
    </source>
</evidence>
<feature type="domain" description="Transcription factor CBF/NF-Y/archaeal histone" evidence="4">
    <location>
        <begin position="74"/>
        <end position="134"/>
    </location>
</feature>
<dbReference type="GO" id="GO:0016251">
    <property type="term" value="F:RNA polymerase II general transcription initiation factor activity"/>
    <property type="evidence" value="ECO:0007669"/>
    <property type="project" value="TreeGrafter"/>
</dbReference>
<dbReference type="GO" id="GO:0017054">
    <property type="term" value="C:negative cofactor 2 complex"/>
    <property type="evidence" value="ECO:0007669"/>
    <property type="project" value="TreeGrafter"/>
</dbReference>
<evidence type="ECO:0000313" key="5">
    <source>
        <dbReference type="EMBL" id="KAL1527293.1"/>
    </source>
</evidence>
<sequence>MMKKRRRFPAVSFFPVLPSPFPCSQPASYCLSPFPSASFIVCCPSLYRSCTSRASANNTCAHTCREPPPPTLWQARVKKMMQLDDDVGKIAAAVPDLLGLALEEFGAGLVARAAAIATAQGAVSLQVAHIKQCVHEDEVLADFLKQTVEQAPAEGAGSARRAGKKPALSTKKRKLDASSSSTQLPGVDSAPSYSVGDGNQSNTGDASGAQLSHQVPPLYANGLRSSLLDEDDDEYD</sequence>
<organism evidence="5 6">
    <name type="scientific">Prymnesium parvum</name>
    <name type="common">Toxic golden alga</name>
    <dbReference type="NCBI Taxonomy" id="97485"/>
    <lineage>
        <taxon>Eukaryota</taxon>
        <taxon>Haptista</taxon>
        <taxon>Haptophyta</taxon>
        <taxon>Prymnesiophyceae</taxon>
        <taxon>Prymnesiales</taxon>
        <taxon>Prymnesiaceae</taxon>
        <taxon>Prymnesium</taxon>
    </lineage>
</organism>
<name>A0AB34K215_PRYPA</name>
<dbReference type="Pfam" id="PF00808">
    <property type="entry name" value="CBFD_NFYB_HMF"/>
    <property type="match status" value="1"/>
</dbReference>
<evidence type="ECO:0000259" key="4">
    <source>
        <dbReference type="Pfam" id="PF00808"/>
    </source>
</evidence>
<dbReference type="Proteomes" id="UP001515480">
    <property type="component" value="Unassembled WGS sequence"/>
</dbReference>
<dbReference type="GO" id="GO:0046982">
    <property type="term" value="F:protein heterodimerization activity"/>
    <property type="evidence" value="ECO:0007669"/>
    <property type="project" value="InterPro"/>
</dbReference>
<dbReference type="AlphaFoldDB" id="A0AB34K215"/>
<proteinExistence type="predicted"/>
<evidence type="ECO:0000256" key="1">
    <source>
        <dbReference type="ARBA" id="ARBA00004123"/>
    </source>
</evidence>
<comment type="caution">
    <text evidence="5">The sequence shown here is derived from an EMBL/GenBank/DDBJ whole genome shotgun (WGS) entry which is preliminary data.</text>
</comment>
<dbReference type="GO" id="GO:0001046">
    <property type="term" value="F:core promoter sequence-specific DNA binding"/>
    <property type="evidence" value="ECO:0007669"/>
    <property type="project" value="TreeGrafter"/>
</dbReference>
<keyword evidence="2" id="KW-0539">Nucleus</keyword>
<reference evidence="5 6" key="1">
    <citation type="journal article" date="2024" name="Science">
        <title>Giant polyketide synthase enzymes in the biosynthesis of giant marine polyether toxins.</title>
        <authorList>
            <person name="Fallon T.R."/>
            <person name="Shende V.V."/>
            <person name="Wierzbicki I.H."/>
            <person name="Pendleton A.L."/>
            <person name="Watervoot N.F."/>
            <person name="Auber R.P."/>
            <person name="Gonzalez D.J."/>
            <person name="Wisecaver J.H."/>
            <person name="Moore B.S."/>
        </authorList>
    </citation>
    <scope>NUCLEOTIDE SEQUENCE [LARGE SCALE GENOMIC DNA]</scope>
    <source>
        <strain evidence="5 6">12B1</strain>
    </source>
</reference>
<dbReference type="InterPro" id="IPR050568">
    <property type="entry name" value="Transcr_DNA_Rep_Reg"/>
</dbReference>
<dbReference type="EMBL" id="JBGBPQ010000003">
    <property type="protein sequence ID" value="KAL1527293.1"/>
    <property type="molecule type" value="Genomic_DNA"/>
</dbReference>
<evidence type="ECO:0000313" key="6">
    <source>
        <dbReference type="Proteomes" id="UP001515480"/>
    </source>
</evidence>
<dbReference type="SUPFAM" id="SSF47113">
    <property type="entry name" value="Histone-fold"/>
    <property type="match status" value="1"/>
</dbReference>
<evidence type="ECO:0000256" key="3">
    <source>
        <dbReference type="SAM" id="MobiDB-lite"/>
    </source>
</evidence>
<dbReference type="InterPro" id="IPR009072">
    <property type="entry name" value="Histone-fold"/>
</dbReference>